<dbReference type="PANTHER" id="PTHR44329:SF214">
    <property type="entry name" value="PROTEIN KINASE DOMAIN-CONTAINING PROTEIN"/>
    <property type="match status" value="1"/>
</dbReference>
<dbReference type="AlphaFoldDB" id="A0A836C5G8"/>
<comment type="caution">
    <text evidence="3">The sequence shown here is derived from an EMBL/GenBank/DDBJ whole genome shotgun (WGS) entry which is preliminary data.</text>
</comment>
<dbReference type="GO" id="GO:0004674">
    <property type="term" value="F:protein serine/threonine kinase activity"/>
    <property type="evidence" value="ECO:0007669"/>
    <property type="project" value="TreeGrafter"/>
</dbReference>
<feature type="compositionally biased region" description="Low complexity" evidence="1">
    <location>
        <begin position="623"/>
        <end position="636"/>
    </location>
</feature>
<feature type="compositionally biased region" description="Pro residues" evidence="1">
    <location>
        <begin position="106"/>
        <end position="115"/>
    </location>
</feature>
<feature type="compositionally biased region" description="Gly residues" evidence="1">
    <location>
        <begin position="478"/>
        <end position="487"/>
    </location>
</feature>
<dbReference type="EMBL" id="JAEHOE010000006">
    <property type="protein sequence ID" value="KAG2499707.1"/>
    <property type="molecule type" value="Genomic_DNA"/>
</dbReference>
<feature type="region of interest" description="Disordered" evidence="1">
    <location>
        <begin position="95"/>
        <end position="171"/>
    </location>
</feature>
<dbReference type="InterPro" id="IPR051681">
    <property type="entry name" value="Ser/Thr_Kinases-Pseudokinases"/>
</dbReference>
<protein>
    <recommendedName>
        <fullName evidence="2">Protein kinase domain-containing protein</fullName>
    </recommendedName>
</protein>
<dbReference type="PROSITE" id="PS50011">
    <property type="entry name" value="PROTEIN_KINASE_DOM"/>
    <property type="match status" value="1"/>
</dbReference>
<dbReference type="GO" id="GO:0005524">
    <property type="term" value="F:ATP binding"/>
    <property type="evidence" value="ECO:0007669"/>
    <property type="project" value="InterPro"/>
</dbReference>
<reference evidence="3" key="1">
    <citation type="journal article" date="2020" name="bioRxiv">
        <title>Comparative genomics of Chlamydomonas.</title>
        <authorList>
            <person name="Craig R.J."/>
            <person name="Hasan A.R."/>
            <person name="Ness R.W."/>
            <person name="Keightley P.D."/>
        </authorList>
    </citation>
    <scope>NUCLEOTIDE SEQUENCE</scope>
    <source>
        <strain evidence="3">CCAP 11/70</strain>
    </source>
</reference>
<feature type="compositionally biased region" description="Pro residues" evidence="1">
    <location>
        <begin position="646"/>
        <end position="655"/>
    </location>
</feature>
<feature type="domain" description="Protein kinase" evidence="2">
    <location>
        <begin position="361"/>
        <end position="732"/>
    </location>
</feature>
<dbReference type="SUPFAM" id="SSF56112">
    <property type="entry name" value="Protein kinase-like (PK-like)"/>
    <property type="match status" value="1"/>
</dbReference>
<evidence type="ECO:0000313" key="4">
    <source>
        <dbReference type="Proteomes" id="UP000612055"/>
    </source>
</evidence>
<feature type="region of interest" description="Disordered" evidence="1">
    <location>
        <begin position="25"/>
        <end position="58"/>
    </location>
</feature>
<evidence type="ECO:0000256" key="1">
    <source>
        <dbReference type="SAM" id="MobiDB-lite"/>
    </source>
</evidence>
<dbReference type="Gene3D" id="1.10.510.10">
    <property type="entry name" value="Transferase(Phosphotransferase) domain 1"/>
    <property type="match status" value="1"/>
</dbReference>
<sequence length="737" mass="72531">MGSTWATPRAPSITWRLAFAVSSRASGLPGTAPPPPTVLARASSVDPPSPSRTPGGAHVISGAGPCAESVMQAGLLNLISSTPLADAAPGCGHPAGIRRLGQRPTVCPPTPPPNAGRPAQGSVGQGGEGGSELPSATEHRIPGPSTDGSAAGEGTAASSVSASRPLVSGVPSAVSDVVPSQAALQAAVRSGDQPQRPLAPPCPPVRTSLVPAPAPAPAPAAAPPTVCTSSVPPAVTAVLRLPSCDAPAAVSAAAAALGPPAFDEDLQDVMLTALDACVGAGVVTFRGSLAGVAVAVKLTEVPVGVHPAGLLALARASGAGSAATRPTPPTPPLPPSAAAAAATSTSSVSEEMMRLLPCSLTIDTPRAPQGCTGSVSIGDAVAAVFRVANGAAEAIAGGPLPVHEARLLHIACVEAVAGARELAWMRFLSHPNIAQAAVWHPAACMQRAFWAAPSGPVTPSGSGGHTPTGADPSDIGSGSNGNGNGNGIGSGNGNGYLRLRPAAAEDFRAPLAVEVAAGAVAAGDRSPICLALVTAADLGSLLVALQGGLFGGTHVPTDWRALVRTLHDIAMALRHMHALGIAHRALSPAAVQLSSCAADPRGFVARLGELGLAARVETANPASPLAAPSGAAAGLAPGAGGDASPPGSPAAPPNRVPWEAAPEGLAEDVKAFGQLMWSAAHGGASPPPMLDEGRPRFRGDVPLSFQALAEACWAADPGARPSAREVVCHLAAMVREV</sequence>
<gene>
    <name evidence="3" type="ORF">HYH03_002642</name>
</gene>
<feature type="compositionally biased region" description="Low complexity" evidence="1">
    <location>
        <begin position="148"/>
        <end position="163"/>
    </location>
</feature>
<organism evidence="3 4">
    <name type="scientific">Edaphochlamys debaryana</name>
    <dbReference type="NCBI Taxonomy" id="47281"/>
    <lineage>
        <taxon>Eukaryota</taxon>
        <taxon>Viridiplantae</taxon>
        <taxon>Chlorophyta</taxon>
        <taxon>core chlorophytes</taxon>
        <taxon>Chlorophyceae</taxon>
        <taxon>CS clade</taxon>
        <taxon>Chlamydomonadales</taxon>
        <taxon>Chlamydomonadales incertae sedis</taxon>
        <taxon>Edaphochlamys</taxon>
    </lineage>
</organism>
<feature type="region of interest" description="Disordered" evidence="1">
    <location>
        <begin position="456"/>
        <end position="487"/>
    </location>
</feature>
<proteinExistence type="predicted"/>
<feature type="region of interest" description="Disordered" evidence="1">
    <location>
        <begin position="185"/>
        <end position="225"/>
    </location>
</feature>
<dbReference type="PANTHER" id="PTHR44329">
    <property type="entry name" value="SERINE/THREONINE-PROTEIN KINASE TNNI3K-RELATED"/>
    <property type="match status" value="1"/>
</dbReference>
<feature type="region of interest" description="Disordered" evidence="1">
    <location>
        <begin position="623"/>
        <end position="658"/>
    </location>
</feature>
<feature type="compositionally biased region" description="Pro residues" evidence="1">
    <location>
        <begin position="212"/>
        <end position="222"/>
    </location>
</feature>
<dbReference type="InterPro" id="IPR000719">
    <property type="entry name" value="Prot_kinase_dom"/>
</dbReference>
<dbReference type="Proteomes" id="UP000612055">
    <property type="component" value="Unassembled WGS sequence"/>
</dbReference>
<name>A0A836C5G8_9CHLO</name>
<keyword evidence="4" id="KW-1185">Reference proteome</keyword>
<dbReference type="OrthoDB" id="552905at2759"/>
<evidence type="ECO:0000313" key="3">
    <source>
        <dbReference type="EMBL" id="KAG2499707.1"/>
    </source>
</evidence>
<accession>A0A836C5G8</accession>
<evidence type="ECO:0000259" key="2">
    <source>
        <dbReference type="PROSITE" id="PS50011"/>
    </source>
</evidence>
<dbReference type="InterPro" id="IPR011009">
    <property type="entry name" value="Kinase-like_dom_sf"/>
</dbReference>